<dbReference type="InterPro" id="IPR036890">
    <property type="entry name" value="HATPase_C_sf"/>
</dbReference>
<evidence type="ECO:0000256" key="4">
    <source>
        <dbReference type="SAM" id="MobiDB-lite"/>
    </source>
</evidence>
<feature type="coiled-coil region" evidence="3">
    <location>
        <begin position="711"/>
        <end position="738"/>
    </location>
</feature>
<name>A0A7D8Z3T0_9HELO</name>
<dbReference type="Proteomes" id="UP000481288">
    <property type="component" value="Unassembled WGS sequence"/>
</dbReference>
<feature type="region of interest" description="Disordered" evidence="4">
    <location>
        <begin position="394"/>
        <end position="436"/>
    </location>
</feature>
<gene>
    <name evidence="7" type="primary">PMS1</name>
    <name evidence="7" type="ORF">LCER1_G001310</name>
</gene>
<feature type="compositionally biased region" description="Basic and acidic residues" evidence="4">
    <location>
        <begin position="590"/>
        <end position="602"/>
    </location>
</feature>
<dbReference type="OrthoDB" id="10263226at2759"/>
<evidence type="ECO:0000259" key="5">
    <source>
        <dbReference type="SMART" id="SM00387"/>
    </source>
</evidence>
<dbReference type="NCBIfam" id="TIGR00585">
    <property type="entry name" value="mutl"/>
    <property type="match status" value="1"/>
</dbReference>
<dbReference type="InterPro" id="IPR013507">
    <property type="entry name" value="DNA_mismatch_S5_2-like"/>
</dbReference>
<dbReference type="Gene3D" id="3.30.565.10">
    <property type="entry name" value="Histidine kinase-like ATPase, C-terminal domain"/>
    <property type="match status" value="1"/>
</dbReference>
<feature type="region of interest" description="Disordered" evidence="4">
    <location>
        <begin position="574"/>
        <end position="606"/>
    </location>
</feature>
<dbReference type="GO" id="GO:0016887">
    <property type="term" value="F:ATP hydrolysis activity"/>
    <property type="evidence" value="ECO:0007669"/>
    <property type="project" value="InterPro"/>
</dbReference>
<dbReference type="InterPro" id="IPR020568">
    <property type="entry name" value="Ribosomal_Su5_D2-typ_SF"/>
</dbReference>
<dbReference type="InterPro" id="IPR014762">
    <property type="entry name" value="DNA_mismatch_repair_CS"/>
</dbReference>
<dbReference type="InterPro" id="IPR014721">
    <property type="entry name" value="Ribsml_uS5_D2-typ_fold_subgr"/>
</dbReference>
<dbReference type="PANTHER" id="PTHR10073:SF41">
    <property type="entry name" value="MISMATCH REPAIR PROTEIN, PUTATIVE (AFU_ORTHOLOGUE AFUA_8G05820)-RELATED"/>
    <property type="match status" value="1"/>
</dbReference>
<proteinExistence type="inferred from homology"/>
<dbReference type="EMBL" id="QGMG01000064">
    <property type="protein sequence ID" value="TVY57984.1"/>
    <property type="molecule type" value="Genomic_DNA"/>
</dbReference>
<dbReference type="GO" id="GO:0030983">
    <property type="term" value="F:mismatched DNA binding"/>
    <property type="evidence" value="ECO:0007669"/>
    <property type="project" value="InterPro"/>
</dbReference>
<dbReference type="FunFam" id="3.30.565.10:FF:000017">
    <property type="entry name" value="PMS1 homolog 1, mismatch repair system component"/>
    <property type="match status" value="1"/>
</dbReference>
<feature type="domain" description="DNA mismatch repair protein S5" evidence="6">
    <location>
        <begin position="216"/>
        <end position="365"/>
    </location>
</feature>
<evidence type="ECO:0000313" key="8">
    <source>
        <dbReference type="Proteomes" id="UP000481288"/>
    </source>
</evidence>
<comment type="caution">
    <text evidence="7">The sequence shown here is derived from an EMBL/GenBank/DDBJ whole genome shotgun (WGS) entry which is preliminary data.</text>
</comment>
<feature type="compositionally biased region" description="Polar residues" evidence="4">
    <location>
        <begin position="396"/>
        <end position="408"/>
    </location>
</feature>
<evidence type="ECO:0000256" key="1">
    <source>
        <dbReference type="ARBA" id="ARBA00006082"/>
    </source>
</evidence>
<dbReference type="GO" id="GO:0006298">
    <property type="term" value="P:mismatch repair"/>
    <property type="evidence" value="ECO:0007669"/>
    <property type="project" value="InterPro"/>
</dbReference>
<dbReference type="PROSITE" id="PS00058">
    <property type="entry name" value="DNA_MISMATCH_REPAIR_1"/>
    <property type="match status" value="1"/>
</dbReference>
<evidence type="ECO:0000256" key="3">
    <source>
        <dbReference type="SAM" id="Coils"/>
    </source>
</evidence>
<dbReference type="Pfam" id="PF13589">
    <property type="entry name" value="HATPase_c_3"/>
    <property type="match status" value="1"/>
</dbReference>
<dbReference type="InterPro" id="IPR002099">
    <property type="entry name" value="MutL/Mlh/PMS"/>
</dbReference>
<dbReference type="SUPFAM" id="SSF55874">
    <property type="entry name" value="ATPase domain of HSP90 chaperone/DNA topoisomerase II/histidine kinase"/>
    <property type="match status" value="1"/>
</dbReference>
<evidence type="ECO:0000259" key="6">
    <source>
        <dbReference type="SMART" id="SM01340"/>
    </source>
</evidence>
<dbReference type="InterPro" id="IPR003594">
    <property type="entry name" value="HATPase_dom"/>
</dbReference>
<keyword evidence="2" id="KW-0227">DNA damage</keyword>
<protein>
    <submittedName>
        <fullName evidence="7">PMS1 protein-like</fullName>
    </submittedName>
</protein>
<dbReference type="InterPro" id="IPR038973">
    <property type="entry name" value="MutL/Mlh/Pms-like"/>
</dbReference>
<dbReference type="GO" id="GO:0005524">
    <property type="term" value="F:ATP binding"/>
    <property type="evidence" value="ECO:0007669"/>
    <property type="project" value="InterPro"/>
</dbReference>
<organism evidence="7 8">
    <name type="scientific">Lachnellula cervina</name>
    <dbReference type="NCBI Taxonomy" id="1316786"/>
    <lineage>
        <taxon>Eukaryota</taxon>
        <taxon>Fungi</taxon>
        <taxon>Dikarya</taxon>
        <taxon>Ascomycota</taxon>
        <taxon>Pezizomycotina</taxon>
        <taxon>Leotiomycetes</taxon>
        <taxon>Helotiales</taxon>
        <taxon>Lachnaceae</taxon>
        <taxon>Lachnellula</taxon>
    </lineage>
</organism>
<feature type="region of interest" description="Disordered" evidence="4">
    <location>
        <begin position="468"/>
        <end position="502"/>
    </location>
</feature>
<sequence length="915" mass="100898">MPIAALPEATVHLLGSAQALTTPTSLVKELVDNGLDANATSIDILISQNTIDKIEVRDNGHGIPLEDLDALGRRGHTSKLRSFDELKAIGGVSLGFRGEALASAVQLGEVSVTSRTDADPVATTVRLKAPGGIDSQSRKSHPIGTTVCVLKFLERIPVRKQTTLKAAPKTLVKIKELLQSYALSRPSVRFSLKIIKVTKGSWSFAPRPNYGIKEAISQVIGRDAAAQCMEKSLVFPESQSGEANASESLTEKHQLSKDQFLVDVFLPRPDADPSKFGHGQFISIDSRPVSHEKGTMKRIVTIFKHCLKAAFGDESEVKNPFIRLNITCPVASYDPNVEPAKDDVLFSNEYLVLEAIEGLFRIIYGEGKPVSAIEPLHPLVQKLDKFELLLARKPVKSSTNRTESSPSETGAPMGSPNGLLAPPLPSPINSDPVMGTNNLAQSIEASEHEAVGNRRKWGFDMSKDFTEENRGLERGNHLSKFRSPAPAEKSAPENTPSNPLNPWLIAKMTAPVRQDNHNTLPTPSDSQNLTAEPSPTFAQIPGQLSDPMLLDPGQSEIPGVSRLPRRRYSNEIFRNPAHSMGNSLPFQHDQPQRRYSNEDMRSSRPPLEATNYDELFAVEEQAPQVQRRNDFVSARNFPENAFASPPATQRLKGAKRSNVVNKPFAPPRTVARNSMQSDGFRQSTLVDGYQAQNGDGQEGPQMEPNPELEWAMDYEQRKEEATRHRRQEREKYRRARADSFQGDFDEGVRSSPHNNRYISAVKALEADTILSRNGERIVEQLKTTLADGDPRAYFMKQQKLMAVPNGGPLKLSRAKSMKLPLERVPNGSQIHNLLLTLATNNDRLRRLMMDTAKDDSCAGRGSQSTGLTIDASSMPALTSKIQAVVENWMDAEEGRRCEVEYKFENLLGGEPLSLA</sequence>
<dbReference type="AlphaFoldDB" id="A0A7D8Z3T0"/>
<feature type="domain" description="Histidine kinase/HSP90-like ATPase" evidence="5">
    <location>
        <begin position="18"/>
        <end position="133"/>
    </location>
</feature>
<dbReference type="GO" id="GO:0061982">
    <property type="term" value="P:meiosis I cell cycle process"/>
    <property type="evidence" value="ECO:0007669"/>
    <property type="project" value="UniProtKB-ARBA"/>
</dbReference>
<keyword evidence="3" id="KW-0175">Coiled coil</keyword>
<dbReference type="Gene3D" id="3.30.230.10">
    <property type="match status" value="1"/>
</dbReference>
<dbReference type="SUPFAM" id="SSF54211">
    <property type="entry name" value="Ribosomal protein S5 domain 2-like"/>
    <property type="match status" value="1"/>
</dbReference>
<evidence type="ECO:0000256" key="2">
    <source>
        <dbReference type="ARBA" id="ARBA00022763"/>
    </source>
</evidence>
<dbReference type="GO" id="GO:0140664">
    <property type="term" value="F:ATP-dependent DNA damage sensor activity"/>
    <property type="evidence" value="ECO:0007669"/>
    <property type="project" value="InterPro"/>
</dbReference>
<dbReference type="Pfam" id="PF01119">
    <property type="entry name" value="DNA_mis_repair"/>
    <property type="match status" value="1"/>
</dbReference>
<dbReference type="SMART" id="SM01340">
    <property type="entry name" value="DNA_mis_repair"/>
    <property type="match status" value="1"/>
</dbReference>
<accession>A0A7D8Z3T0</accession>
<comment type="similarity">
    <text evidence="1">Belongs to the DNA mismatch repair MutL/HexB family.</text>
</comment>
<dbReference type="GO" id="GO:0032389">
    <property type="term" value="C:MutLalpha complex"/>
    <property type="evidence" value="ECO:0007669"/>
    <property type="project" value="TreeGrafter"/>
</dbReference>
<dbReference type="PANTHER" id="PTHR10073">
    <property type="entry name" value="DNA MISMATCH REPAIR PROTEIN MLH, PMS, MUTL"/>
    <property type="match status" value="1"/>
</dbReference>
<keyword evidence="8" id="KW-1185">Reference proteome</keyword>
<reference evidence="7 8" key="1">
    <citation type="submission" date="2018-05" db="EMBL/GenBank/DDBJ databases">
        <title>Whole genome sequencing for identification of molecular markers to develop diagnostic detection tools for the regulated plant pathogen Lachnellula willkommii.</title>
        <authorList>
            <person name="Giroux E."/>
            <person name="Bilodeau G."/>
        </authorList>
    </citation>
    <scope>NUCLEOTIDE SEQUENCE [LARGE SCALE GENOMIC DNA]</scope>
    <source>
        <strain evidence="7 8">CBS 625.97</strain>
    </source>
</reference>
<dbReference type="SMART" id="SM00387">
    <property type="entry name" value="HATPase_c"/>
    <property type="match status" value="1"/>
</dbReference>
<evidence type="ECO:0000313" key="7">
    <source>
        <dbReference type="EMBL" id="TVY57984.1"/>
    </source>
</evidence>